<dbReference type="Pfam" id="PF01437">
    <property type="entry name" value="PSI"/>
    <property type="match status" value="1"/>
</dbReference>
<dbReference type="InterPro" id="IPR016201">
    <property type="entry name" value="PSI"/>
</dbReference>
<dbReference type="EMBL" id="HACG01015861">
    <property type="protein sequence ID" value="CEK62726.1"/>
    <property type="molecule type" value="Transcribed_RNA"/>
</dbReference>
<evidence type="ECO:0000256" key="3">
    <source>
        <dbReference type="ARBA" id="ARBA00023180"/>
    </source>
</evidence>
<accession>A0A0B6Z493</accession>
<protein>
    <recommendedName>
        <fullName evidence="4">PSI domain-containing protein</fullName>
    </recommendedName>
</protein>
<name>A0A0B6Z493_9EUPU</name>
<sequence>DNNYLVTCKEKMFSYLPDVNFQVASIKVIWGDGDKVLDNPREISVLVYKCSSMAKTCGECLTVDPKYKCGWCNDENCMTKTFCQRGDFLLKGSTCPNPQI</sequence>
<dbReference type="InterPro" id="IPR041362">
    <property type="entry name" value="TIG2_plexin"/>
</dbReference>
<proteinExistence type="predicted"/>
<dbReference type="GO" id="GO:0005886">
    <property type="term" value="C:plasma membrane"/>
    <property type="evidence" value="ECO:0007669"/>
    <property type="project" value="TreeGrafter"/>
</dbReference>
<dbReference type="AlphaFoldDB" id="A0A0B6Z493"/>
<dbReference type="Gene3D" id="3.30.1680.10">
    <property type="entry name" value="ligand-binding face of the semaphorins, domain 2"/>
    <property type="match status" value="1"/>
</dbReference>
<gene>
    <name evidence="5" type="primary">ORF46000</name>
</gene>
<keyword evidence="3" id="KW-0325">Glycoprotein</keyword>
<feature type="domain" description="PSI" evidence="4">
    <location>
        <begin position="49"/>
        <end position="96"/>
    </location>
</feature>
<keyword evidence="2" id="KW-0472">Membrane</keyword>
<dbReference type="PANTHER" id="PTHR22625">
    <property type="entry name" value="PLEXIN"/>
    <property type="match status" value="1"/>
</dbReference>
<feature type="non-terminal residue" evidence="5">
    <location>
        <position position="1"/>
    </location>
</feature>
<dbReference type="InterPro" id="IPR031148">
    <property type="entry name" value="Plexin"/>
</dbReference>
<dbReference type="Pfam" id="PF18020">
    <property type="entry name" value="TIG_2"/>
    <property type="match status" value="1"/>
</dbReference>
<evidence type="ECO:0000256" key="1">
    <source>
        <dbReference type="ARBA" id="ARBA00004370"/>
    </source>
</evidence>
<evidence type="ECO:0000259" key="4">
    <source>
        <dbReference type="SMART" id="SM00423"/>
    </source>
</evidence>
<dbReference type="InterPro" id="IPR002165">
    <property type="entry name" value="Plexin_repeat"/>
</dbReference>
<evidence type="ECO:0000313" key="5">
    <source>
        <dbReference type="EMBL" id="CEK62726.1"/>
    </source>
</evidence>
<organism evidence="5">
    <name type="scientific">Arion vulgaris</name>
    <dbReference type="NCBI Taxonomy" id="1028688"/>
    <lineage>
        <taxon>Eukaryota</taxon>
        <taxon>Metazoa</taxon>
        <taxon>Spiralia</taxon>
        <taxon>Lophotrochozoa</taxon>
        <taxon>Mollusca</taxon>
        <taxon>Gastropoda</taxon>
        <taxon>Heterobranchia</taxon>
        <taxon>Euthyneura</taxon>
        <taxon>Panpulmonata</taxon>
        <taxon>Eupulmonata</taxon>
        <taxon>Stylommatophora</taxon>
        <taxon>Helicina</taxon>
        <taxon>Arionoidea</taxon>
        <taxon>Arionidae</taxon>
        <taxon>Arion</taxon>
    </lineage>
</organism>
<dbReference type="GO" id="GO:0030334">
    <property type="term" value="P:regulation of cell migration"/>
    <property type="evidence" value="ECO:0007669"/>
    <property type="project" value="TreeGrafter"/>
</dbReference>
<dbReference type="GO" id="GO:0017154">
    <property type="term" value="F:semaphorin receptor activity"/>
    <property type="evidence" value="ECO:0007669"/>
    <property type="project" value="InterPro"/>
</dbReference>
<dbReference type="PANTHER" id="PTHR22625:SF70">
    <property type="entry name" value="PLEXIN A, ISOFORM A"/>
    <property type="match status" value="1"/>
</dbReference>
<comment type="subcellular location">
    <subcellularLocation>
        <location evidence="1">Membrane</location>
    </subcellularLocation>
</comment>
<reference evidence="5" key="1">
    <citation type="submission" date="2014-12" db="EMBL/GenBank/DDBJ databases">
        <title>Insight into the proteome of Arion vulgaris.</title>
        <authorList>
            <person name="Aradska J."/>
            <person name="Bulat T."/>
            <person name="Smidak R."/>
            <person name="Sarate P."/>
            <person name="Gangsoo J."/>
            <person name="Sialana F."/>
            <person name="Bilban M."/>
            <person name="Lubec G."/>
        </authorList>
    </citation>
    <scope>NUCLEOTIDE SEQUENCE</scope>
    <source>
        <tissue evidence="5">Skin</tissue>
    </source>
</reference>
<evidence type="ECO:0000256" key="2">
    <source>
        <dbReference type="ARBA" id="ARBA00023136"/>
    </source>
</evidence>
<dbReference type="GO" id="GO:0002116">
    <property type="term" value="C:semaphorin receptor complex"/>
    <property type="evidence" value="ECO:0007669"/>
    <property type="project" value="TreeGrafter"/>
</dbReference>
<feature type="non-terminal residue" evidence="5">
    <location>
        <position position="100"/>
    </location>
</feature>
<dbReference type="SUPFAM" id="SSF103575">
    <property type="entry name" value="Plexin repeat"/>
    <property type="match status" value="1"/>
</dbReference>
<dbReference type="SMART" id="SM00423">
    <property type="entry name" value="PSI"/>
    <property type="match status" value="1"/>
</dbReference>